<dbReference type="EMBL" id="BAAAYN010000006">
    <property type="protein sequence ID" value="GAA3384030.1"/>
    <property type="molecule type" value="Genomic_DNA"/>
</dbReference>
<accession>A0ABP6SSR0</accession>
<protein>
    <submittedName>
        <fullName evidence="2">CGNR zinc finger domain-containing protein</fullName>
    </submittedName>
</protein>
<proteinExistence type="predicted"/>
<dbReference type="InterPro" id="IPR021005">
    <property type="entry name" value="Znf_CGNR"/>
</dbReference>
<dbReference type="PANTHER" id="PTHR35525:SF3">
    <property type="entry name" value="BLL6575 PROTEIN"/>
    <property type="match status" value="1"/>
</dbReference>
<reference evidence="3" key="1">
    <citation type="journal article" date="2019" name="Int. J. Syst. Evol. Microbiol.">
        <title>The Global Catalogue of Microorganisms (GCM) 10K type strain sequencing project: providing services to taxonomists for standard genome sequencing and annotation.</title>
        <authorList>
            <consortium name="The Broad Institute Genomics Platform"/>
            <consortium name="The Broad Institute Genome Sequencing Center for Infectious Disease"/>
            <person name="Wu L."/>
            <person name="Ma J."/>
        </authorList>
    </citation>
    <scope>NUCLEOTIDE SEQUENCE [LARGE SCALE GENOMIC DNA]</scope>
    <source>
        <strain evidence="3">JCM 9458</strain>
    </source>
</reference>
<dbReference type="InterPro" id="IPR023286">
    <property type="entry name" value="ABATE_dom_sf"/>
</dbReference>
<sequence length="182" mass="19823">MQRPLLGEPLPIDLLNTRWIAAGHRHDLLDDPVEAAGWLTSWGLPSTPGDARAVIDRLKRARDAIAAHIAAPGEGASAGAVNDLLAAGHLRLRLGPNGPVREAVVQDPAWLPAWTALHAYLELVDEQGGRVRKCANPECVLHFVDATARNARRWCSMEACGNRAKARRHYTRKTTAARGESR</sequence>
<keyword evidence="3" id="KW-1185">Reference proteome</keyword>
<dbReference type="Proteomes" id="UP001501676">
    <property type="component" value="Unassembled WGS sequence"/>
</dbReference>
<comment type="caution">
    <text evidence="2">The sequence shown here is derived from an EMBL/GenBank/DDBJ whole genome shotgun (WGS) entry which is preliminary data.</text>
</comment>
<feature type="domain" description="Zinc finger CGNR" evidence="1">
    <location>
        <begin position="130"/>
        <end position="173"/>
    </location>
</feature>
<dbReference type="Pfam" id="PF07336">
    <property type="entry name" value="ABATE"/>
    <property type="match status" value="1"/>
</dbReference>
<gene>
    <name evidence="2" type="ORF">GCM10020369_12180</name>
</gene>
<organism evidence="2 3">
    <name type="scientific">Cryptosporangium minutisporangium</name>
    <dbReference type="NCBI Taxonomy" id="113569"/>
    <lineage>
        <taxon>Bacteria</taxon>
        <taxon>Bacillati</taxon>
        <taxon>Actinomycetota</taxon>
        <taxon>Actinomycetes</taxon>
        <taxon>Cryptosporangiales</taxon>
        <taxon>Cryptosporangiaceae</taxon>
        <taxon>Cryptosporangium</taxon>
    </lineage>
</organism>
<dbReference type="PANTHER" id="PTHR35525">
    <property type="entry name" value="BLL6575 PROTEIN"/>
    <property type="match status" value="1"/>
</dbReference>
<evidence type="ECO:0000259" key="1">
    <source>
        <dbReference type="Pfam" id="PF11706"/>
    </source>
</evidence>
<dbReference type="SUPFAM" id="SSF160904">
    <property type="entry name" value="Jann2411-like"/>
    <property type="match status" value="1"/>
</dbReference>
<evidence type="ECO:0000313" key="3">
    <source>
        <dbReference type="Proteomes" id="UP001501676"/>
    </source>
</evidence>
<dbReference type="Gene3D" id="1.10.3300.10">
    <property type="entry name" value="Jann2411-like domain"/>
    <property type="match status" value="1"/>
</dbReference>
<dbReference type="RefSeq" id="WP_345726971.1">
    <property type="nucleotide sequence ID" value="NZ_BAAAYN010000006.1"/>
</dbReference>
<dbReference type="Pfam" id="PF11706">
    <property type="entry name" value="zf-CGNR"/>
    <property type="match status" value="1"/>
</dbReference>
<name>A0ABP6SSR0_9ACTN</name>
<evidence type="ECO:0000313" key="2">
    <source>
        <dbReference type="EMBL" id="GAA3384030.1"/>
    </source>
</evidence>
<dbReference type="InterPro" id="IPR010852">
    <property type="entry name" value="ABATE"/>
</dbReference>